<comment type="function">
    <text evidence="5">Involved in ribosomal large subunit assembly.</text>
</comment>
<feature type="coiled-coil region" evidence="6">
    <location>
        <begin position="188"/>
        <end position="215"/>
    </location>
</feature>
<accession>A0A6P6YFI4</accession>
<evidence type="ECO:0000256" key="5">
    <source>
        <dbReference type="RuleBase" id="RU364132"/>
    </source>
</evidence>
<dbReference type="Proteomes" id="UP000515146">
    <property type="component" value="Unplaced"/>
</dbReference>
<comment type="subcellular location">
    <subcellularLocation>
        <location evidence="1 5">Nucleus</location>
    </subcellularLocation>
</comment>
<keyword evidence="3 5" id="KW-0690">Ribosome biogenesis</keyword>
<dbReference type="InterPro" id="IPR007023">
    <property type="entry name" value="Ribosom_reg"/>
</dbReference>
<organism evidence="7 8">
    <name type="scientific">Dermatophagoides pteronyssinus</name>
    <name type="common">European house dust mite</name>
    <dbReference type="NCBI Taxonomy" id="6956"/>
    <lineage>
        <taxon>Eukaryota</taxon>
        <taxon>Metazoa</taxon>
        <taxon>Ecdysozoa</taxon>
        <taxon>Arthropoda</taxon>
        <taxon>Chelicerata</taxon>
        <taxon>Arachnida</taxon>
        <taxon>Acari</taxon>
        <taxon>Acariformes</taxon>
        <taxon>Sarcoptiformes</taxon>
        <taxon>Astigmata</taxon>
        <taxon>Psoroptidia</taxon>
        <taxon>Analgoidea</taxon>
        <taxon>Pyroglyphidae</taxon>
        <taxon>Dermatophagoidinae</taxon>
        <taxon>Dermatophagoides</taxon>
    </lineage>
</organism>
<keyword evidence="7" id="KW-1185">Reference proteome</keyword>
<dbReference type="InParanoid" id="A0A6P6YFI4"/>
<sequence>MRFYFHLIRRSYLMLTTMKNIDFQPTTTYAFTFCSILYYLNQNSSCCLEEIQIGPLLNVENLIDLIGCKGILQKASDDELKAQQLVNVDSKQIDLTYDLAHLAAFDPNLYPDLKTLKSEKLLPKQIVYNLPRAKPIPKPKPPTKWEQFARSKGITKKKKERMVWDTVNNEWMIEVPDQADPNVDYFAKKSEERNERVAKNELQRLRNISRNLKLRLPGTSGILPNLDTNQTKTEQLIQSK</sequence>
<protein>
    <recommendedName>
        <fullName evidence="5">Ribosome biogenesis regulatory protein</fullName>
    </recommendedName>
</protein>
<comment type="similarity">
    <text evidence="2 5">Belongs to the RRS1 family.</text>
</comment>
<keyword evidence="4 5" id="KW-0539">Nucleus</keyword>
<evidence type="ECO:0000256" key="4">
    <source>
        <dbReference type="ARBA" id="ARBA00023242"/>
    </source>
</evidence>
<dbReference type="KEGG" id="dpte:113797759"/>
<evidence type="ECO:0000313" key="7">
    <source>
        <dbReference type="Proteomes" id="UP000515146"/>
    </source>
</evidence>
<proteinExistence type="inferred from homology"/>
<dbReference type="AlphaFoldDB" id="A0A6P6YFI4"/>
<gene>
    <name evidence="8" type="primary">LOC113797759</name>
</gene>
<evidence type="ECO:0000256" key="1">
    <source>
        <dbReference type="ARBA" id="ARBA00004123"/>
    </source>
</evidence>
<evidence type="ECO:0000256" key="6">
    <source>
        <dbReference type="SAM" id="Coils"/>
    </source>
</evidence>
<evidence type="ECO:0000313" key="8">
    <source>
        <dbReference type="RefSeq" id="XP_027203995.1"/>
    </source>
</evidence>
<keyword evidence="6" id="KW-0175">Coiled coil</keyword>
<dbReference type="Pfam" id="PF04939">
    <property type="entry name" value="RRS1"/>
    <property type="match status" value="1"/>
</dbReference>
<evidence type="ECO:0000256" key="3">
    <source>
        <dbReference type="ARBA" id="ARBA00022517"/>
    </source>
</evidence>
<dbReference type="GO" id="GO:0042254">
    <property type="term" value="P:ribosome biogenesis"/>
    <property type="evidence" value="ECO:0007669"/>
    <property type="project" value="UniProtKB-KW"/>
</dbReference>
<dbReference type="GO" id="GO:0005634">
    <property type="term" value="C:nucleus"/>
    <property type="evidence" value="ECO:0007669"/>
    <property type="project" value="UniProtKB-SubCell"/>
</dbReference>
<evidence type="ECO:0000256" key="2">
    <source>
        <dbReference type="ARBA" id="ARBA00010077"/>
    </source>
</evidence>
<dbReference type="OrthoDB" id="28455at2759"/>
<dbReference type="RefSeq" id="XP_027203995.1">
    <property type="nucleotide sequence ID" value="XM_027348194.1"/>
</dbReference>
<name>A0A6P6YFI4_DERPT</name>
<reference evidence="8" key="1">
    <citation type="submission" date="2025-08" db="UniProtKB">
        <authorList>
            <consortium name="RefSeq"/>
        </authorList>
    </citation>
    <scope>IDENTIFICATION</scope>
    <source>
        <strain evidence="8">Airmid</strain>
    </source>
</reference>